<accession>A0A0A6RNV4</accession>
<proteinExistence type="predicted"/>
<dbReference type="Pfam" id="PF01850">
    <property type="entry name" value="PIN"/>
    <property type="match status" value="1"/>
</dbReference>
<keyword evidence="3" id="KW-1185">Reference proteome</keyword>
<dbReference type="SUPFAM" id="SSF88723">
    <property type="entry name" value="PIN domain-like"/>
    <property type="match status" value="1"/>
</dbReference>
<sequence length="163" mass="18940">MNNIADQRYYFDTNALLKYYNPLLKHFQEEQGILRIRRLVANSYFPILISPMTSLELVGKVTTFFRQKLVQKKTLRTIITHLRKDIGINPTSRPFEMLELPDNVFRLAETILLEHAKFAIGSNDALHLAIVKKLPQPIMVTSDKSLQKVCESIQISFYDPEME</sequence>
<comment type="caution">
    <text evidence="2">The sequence shown here is derived from an EMBL/GenBank/DDBJ whole genome shotgun (WGS) entry which is preliminary data.</text>
</comment>
<protein>
    <recommendedName>
        <fullName evidence="1">PIN domain-containing protein</fullName>
    </recommendedName>
</protein>
<evidence type="ECO:0000259" key="1">
    <source>
        <dbReference type="Pfam" id="PF01850"/>
    </source>
</evidence>
<dbReference type="EMBL" id="JSZA02000128">
    <property type="protein sequence ID" value="KHD05521.1"/>
    <property type="molecule type" value="Genomic_DNA"/>
</dbReference>
<organism evidence="2 3">
    <name type="scientific">Candidatus Thiomargarita nelsonii</name>
    <dbReference type="NCBI Taxonomy" id="1003181"/>
    <lineage>
        <taxon>Bacteria</taxon>
        <taxon>Pseudomonadati</taxon>
        <taxon>Pseudomonadota</taxon>
        <taxon>Gammaproteobacteria</taxon>
        <taxon>Thiotrichales</taxon>
        <taxon>Thiotrichaceae</taxon>
        <taxon>Thiomargarita</taxon>
    </lineage>
</organism>
<dbReference type="Gene3D" id="3.40.50.1010">
    <property type="entry name" value="5'-nuclease"/>
    <property type="match status" value="1"/>
</dbReference>
<dbReference type="InterPro" id="IPR029060">
    <property type="entry name" value="PIN-like_dom_sf"/>
</dbReference>
<name>A0A0A6RNV4_9GAMM</name>
<dbReference type="Proteomes" id="UP000030428">
    <property type="component" value="Unassembled WGS sequence"/>
</dbReference>
<reference evidence="2 3" key="1">
    <citation type="journal article" date="2016" name="Front. Microbiol.">
        <title>Single-Cell (Meta-)Genomics of a Dimorphic Candidatus Thiomargarita nelsonii Reveals Genomic Plasticity.</title>
        <authorList>
            <person name="Flood B.E."/>
            <person name="Fliss P."/>
            <person name="Jones D.S."/>
            <person name="Dick G.J."/>
            <person name="Jain S."/>
            <person name="Kaster A.K."/>
            <person name="Winkel M."/>
            <person name="Mussmann M."/>
            <person name="Bailey J."/>
        </authorList>
    </citation>
    <scope>NUCLEOTIDE SEQUENCE [LARGE SCALE GENOMIC DNA]</scope>
    <source>
        <strain evidence="2">Hydrate Ridge</strain>
    </source>
</reference>
<gene>
    <name evidence="2" type="ORF">PN36_24490</name>
</gene>
<evidence type="ECO:0000313" key="3">
    <source>
        <dbReference type="Proteomes" id="UP000030428"/>
    </source>
</evidence>
<feature type="domain" description="PIN" evidence="1">
    <location>
        <begin position="9"/>
        <end position="150"/>
    </location>
</feature>
<dbReference type="InterPro" id="IPR002716">
    <property type="entry name" value="PIN_dom"/>
</dbReference>
<dbReference type="AlphaFoldDB" id="A0A0A6RNV4"/>
<evidence type="ECO:0000313" key="2">
    <source>
        <dbReference type="EMBL" id="KHD05521.1"/>
    </source>
</evidence>
<dbReference type="CDD" id="cd09874">
    <property type="entry name" value="PIN_MT3492-like"/>
    <property type="match status" value="1"/>
</dbReference>